<organism evidence="2 3">
    <name type="scientific">Heterodermia speciosa</name>
    <dbReference type="NCBI Taxonomy" id="116794"/>
    <lineage>
        <taxon>Eukaryota</taxon>
        <taxon>Fungi</taxon>
        <taxon>Dikarya</taxon>
        <taxon>Ascomycota</taxon>
        <taxon>Pezizomycotina</taxon>
        <taxon>Lecanoromycetes</taxon>
        <taxon>OSLEUM clade</taxon>
        <taxon>Lecanoromycetidae</taxon>
        <taxon>Caliciales</taxon>
        <taxon>Physciaceae</taxon>
        <taxon>Heterodermia</taxon>
    </lineage>
</organism>
<dbReference type="Gene3D" id="3.90.228.10">
    <property type="match status" value="1"/>
</dbReference>
<dbReference type="Pfam" id="PF05773">
    <property type="entry name" value="RWD"/>
    <property type="match status" value="1"/>
</dbReference>
<dbReference type="AlphaFoldDB" id="A0A8H3ES98"/>
<comment type="caution">
    <text evidence="2">The sequence shown here is derived from an EMBL/GenBank/DDBJ whole genome shotgun (WGS) entry which is preliminary data.</text>
</comment>
<dbReference type="OrthoDB" id="10256774at2759"/>
<feature type="domain" description="RWD" evidence="1">
    <location>
        <begin position="46"/>
        <end position="107"/>
    </location>
</feature>
<gene>
    <name evidence="2" type="ORF">HETSPECPRED_010156</name>
</gene>
<accession>A0A8H3ES98</accession>
<dbReference type="SUPFAM" id="SSF56399">
    <property type="entry name" value="ADP-ribosylation"/>
    <property type="match status" value="1"/>
</dbReference>
<dbReference type="Proteomes" id="UP000664521">
    <property type="component" value="Unassembled WGS sequence"/>
</dbReference>
<dbReference type="InterPro" id="IPR006575">
    <property type="entry name" value="RWD_dom"/>
</dbReference>
<evidence type="ECO:0000313" key="2">
    <source>
        <dbReference type="EMBL" id="CAF9910713.1"/>
    </source>
</evidence>
<sequence>MALDIWSEEDLIELEFVRAKEIDAFVDQAILPETQRYNSDLYNGFTFKYPEMILEITTGTQYPVEPPSFDVTNSTLPREVIGGLREELRQIVLDDRKSSILYEWNHRAESDSLEPVAFPFTALRLVTATISRLQGFRAEAKYWRNSDGLPSYAKSLTNDAGDQDSIFELLGKTPEHICALVPSEFKVLHIEKVVRGDLTKDFQSQTLRIRHQLNNFSNSHLRKTILFKDRSHLKSREAMIEHLLQPHLTFHGTQRYVIPSIVRNGFLLPGDLNPLSNNEHGIRCGNTYGRGIYSSPSAHFALSYSSNDATATDISKYDGLKLIVCATTMGVAANVSRADNFRGRDHPIEGATSHVGYSNMEYIVFNRAQILPCYVIHLDWGHAHEEYFRQLPANPWAWVAKHTKSHRTHPKLSTEVLSPGDKQRLKEARFAKAAKYLGYGFGPASGAAMVIEEVGEVSEDEEDFGEFQRDRVVGNENENGGEDGEKGFWEWQEEGEVEDGEFVEGNEYTEARKANSLLDRIKHGEKLRRAEEARQRLKAEALS</sequence>
<proteinExistence type="predicted"/>
<keyword evidence="3" id="KW-1185">Reference proteome</keyword>
<protein>
    <recommendedName>
        <fullName evidence="1">RWD domain-containing protein</fullName>
    </recommendedName>
</protein>
<reference evidence="2" key="1">
    <citation type="submission" date="2021-03" db="EMBL/GenBank/DDBJ databases">
        <authorList>
            <person name="Tagirdzhanova G."/>
        </authorList>
    </citation>
    <scope>NUCLEOTIDE SEQUENCE</scope>
</reference>
<evidence type="ECO:0000313" key="3">
    <source>
        <dbReference type="Proteomes" id="UP000664521"/>
    </source>
</evidence>
<dbReference type="EMBL" id="CAJPDS010000009">
    <property type="protein sequence ID" value="CAF9910713.1"/>
    <property type="molecule type" value="Genomic_DNA"/>
</dbReference>
<evidence type="ECO:0000259" key="1">
    <source>
        <dbReference type="Pfam" id="PF05773"/>
    </source>
</evidence>
<name>A0A8H3ES98_9LECA</name>